<comment type="caution">
    <text evidence="4">The sequence shown here is derived from an EMBL/GenBank/DDBJ whole genome shotgun (WGS) entry which is preliminary data.</text>
</comment>
<dbReference type="Pfam" id="PF01730">
    <property type="entry name" value="UreF"/>
    <property type="match status" value="1"/>
</dbReference>
<evidence type="ECO:0000313" key="4">
    <source>
        <dbReference type="EMBL" id="MFC3156131.1"/>
    </source>
</evidence>
<comment type="subunit">
    <text evidence="3">UreD, UreF and UreG form a complex that acts as a GTP-hydrolysis-dependent molecular chaperone, activating the urease apoprotein by helping to assemble the nickel containing metallocenter of UreC. The UreE protein probably delivers the nickel.</text>
</comment>
<evidence type="ECO:0000313" key="5">
    <source>
        <dbReference type="Proteomes" id="UP001595548"/>
    </source>
</evidence>
<comment type="similarity">
    <text evidence="3">Belongs to the UreF family.</text>
</comment>
<dbReference type="PANTHER" id="PTHR33620:SF1">
    <property type="entry name" value="UREASE ACCESSORY PROTEIN F"/>
    <property type="match status" value="1"/>
</dbReference>
<dbReference type="Gene3D" id="1.10.4190.10">
    <property type="entry name" value="Urease accessory protein UreF"/>
    <property type="match status" value="1"/>
</dbReference>
<name>A0ABV7HXQ7_9GAMM</name>
<keyword evidence="2 3" id="KW-0143">Chaperone</keyword>
<keyword evidence="1 3" id="KW-0996">Nickel insertion</keyword>
<keyword evidence="3" id="KW-0963">Cytoplasm</keyword>
<dbReference type="InterPro" id="IPR002639">
    <property type="entry name" value="UreF"/>
</dbReference>
<dbReference type="Proteomes" id="UP001595548">
    <property type="component" value="Unassembled WGS sequence"/>
</dbReference>
<comment type="subcellular location">
    <subcellularLocation>
        <location evidence="3">Cytoplasm</location>
    </subcellularLocation>
</comment>
<gene>
    <name evidence="3" type="primary">ureF</name>
    <name evidence="4" type="ORF">ACFOEB_13055</name>
</gene>
<dbReference type="EMBL" id="JBHRTL010000027">
    <property type="protein sequence ID" value="MFC3156131.1"/>
    <property type="molecule type" value="Genomic_DNA"/>
</dbReference>
<keyword evidence="5" id="KW-1185">Reference proteome</keyword>
<comment type="function">
    <text evidence="3">Required for maturation of urease via the functional incorporation of the urease nickel metallocenter.</text>
</comment>
<organism evidence="4 5">
    <name type="scientific">Gilvimarinus japonicus</name>
    <dbReference type="NCBI Taxonomy" id="1796469"/>
    <lineage>
        <taxon>Bacteria</taxon>
        <taxon>Pseudomonadati</taxon>
        <taxon>Pseudomonadota</taxon>
        <taxon>Gammaproteobacteria</taxon>
        <taxon>Cellvibrionales</taxon>
        <taxon>Cellvibrionaceae</taxon>
        <taxon>Gilvimarinus</taxon>
    </lineage>
</organism>
<sequence length="222" mass="24546">MSGSLLHLMHLVSPALPVGAYAYSQGLEYAIDSGWAGSEPALQDWIEQVMTHSLGQLDVPVLRRVYNAWQADDLAQVNDWNDFVLACRETQELLLEDEQLGLALGRLLESLDISQAARSNFNSSPSYVTLFALAGVKWQVSVDELARGFVWSWLENQVAAATKIVPLGQTRAQQLLVALMPAVDEVCERAKTLTDDELGLSLPGLAMASCLHERQYTRLFRS</sequence>
<dbReference type="HAMAP" id="MF_01385">
    <property type="entry name" value="UreF"/>
    <property type="match status" value="1"/>
</dbReference>
<dbReference type="InterPro" id="IPR038277">
    <property type="entry name" value="UreF_sf"/>
</dbReference>
<dbReference type="RefSeq" id="WP_382417238.1">
    <property type="nucleotide sequence ID" value="NZ_AP031500.1"/>
</dbReference>
<proteinExistence type="inferred from homology"/>
<evidence type="ECO:0000256" key="1">
    <source>
        <dbReference type="ARBA" id="ARBA00022988"/>
    </source>
</evidence>
<evidence type="ECO:0000256" key="2">
    <source>
        <dbReference type="ARBA" id="ARBA00023186"/>
    </source>
</evidence>
<evidence type="ECO:0000256" key="3">
    <source>
        <dbReference type="HAMAP-Rule" id="MF_01385"/>
    </source>
</evidence>
<dbReference type="PANTHER" id="PTHR33620">
    <property type="entry name" value="UREASE ACCESSORY PROTEIN F"/>
    <property type="match status" value="1"/>
</dbReference>
<protein>
    <recommendedName>
        <fullName evidence="3">Urease accessory protein UreF</fullName>
    </recommendedName>
</protein>
<reference evidence="5" key="1">
    <citation type="journal article" date="2019" name="Int. J. Syst. Evol. Microbiol.">
        <title>The Global Catalogue of Microorganisms (GCM) 10K type strain sequencing project: providing services to taxonomists for standard genome sequencing and annotation.</title>
        <authorList>
            <consortium name="The Broad Institute Genomics Platform"/>
            <consortium name="The Broad Institute Genome Sequencing Center for Infectious Disease"/>
            <person name="Wu L."/>
            <person name="Ma J."/>
        </authorList>
    </citation>
    <scope>NUCLEOTIDE SEQUENCE [LARGE SCALE GENOMIC DNA]</scope>
    <source>
        <strain evidence="5">KCTC 52141</strain>
    </source>
</reference>
<accession>A0ABV7HXQ7</accession>
<dbReference type="PIRSF" id="PIRSF009467">
    <property type="entry name" value="Ureas_acces_UreF"/>
    <property type="match status" value="1"/>
</dbReference>